<dbReference type="Proteomes" id="UP000251241">
    <property type="component" value="Unassembled WGS sequence"/>
</dbReference>
<dbReference type="Gene3D" id="3.30.530.20">
    <property type="match status" value="1"/>
</dbReference>
<evidence type="ECO:0000259" key="2">
    <source>
        <dbReference type="Pfam" id="PF08327"/>
    </source>
</evidence>
<evidence type="ECO:0000313" key="4">
    <source>
        <dbReference type="Proteomes" id="UP000251241"/>
    </source>
</evidence>
<dbReference type="GeneID" id="97181948"/>
<gene>
    <name evidence="3" type="ORF">NCTC11343_00222</name>
</gene>
<accession>A0A2X2IWM6</accession>
<proteinExistence type="inferred from homology"/>
<evidence type="ECO:0000256" key="1">
    <source>
        <dbReference type="ARBA" id="ARBA00006817"/>
    </source>
</evidence>
<dbReference type="InterPro" id="IPR013538">
    <property type="entry name" value="ASHA1/2-like_C"/>
</dbReference>
<reference evidence="3 4" key="1">
    <citation type="submission" date="2018-06" db="EMBL/GenBank/DDBJ databases">
        <authorList>
            <consortium name="Pathogen Informatics"/>
            <person name="Doyle S."/>
        </authorList>
    </citation>
    <scope>NUCLEOTIDE SEQUENCE [LARGE SCALE GENOMIC DNA]</scope>
    <source>
        <strain evidence="3 4">NCTC11343</strain>
    </source>
</reference>
<dbReference type="RefSeq" id="WP_070565233.1">
    <property type="nucleotide sequence ID" value="NZ_CP069793.1"/>
</dbReference>
<dbReference type="EMBL" id="UAUU01000002">
    <property type="protein sequence ID" value="SPZ83703.1"/>
    <property type="molecule type" value="Genomic_DNA"/>
</dbReference>
<feature type="domain" description="Activator of Hsp90 ATPase homologue 1/2-like C-terminal" evidence="2">
    <location>
        <begin position="13"/>
        <end position="138"/>
    </location>
</feature>
<sequence length="163" mass="18856">MENYSQTIQLGVTKDRVFKALTDEIPFWWTVMFEGSSNKKDDRFTIRFGDLIYKVMQVEDLHENAKVVWHVEDSLIALPGLNNQKEWIGTTIVWDITEKEKGIVLQLEHIGLSPEIECYDICTDGWRQFVKSLEAYIETGKGQLRFFGNLSTISWSVDESCLA</sequence>
<comment type="similarity">
    <text evidence="1">Belongs to the AHA1 family.</text>
</comment>
<name>A0A2X2IWM6_SPHMU</name>
<evidence type="ECO:0000313" key="3">
    <source>
        <dbReference type="EMBL" id="SPZ83703.1"/>
    </source>
</evidence>
<dbReference type="AlphaFoldDB" id="A0A2X2IWM6"/>
<dbReference type="InterPro" id="IPR023393">
    <property type="entry name" value="START-like_dom_sf"/>
</dbReference>
<organism evidence="3 4">
    <name type="scientific">Sphingobacterium multivorum</name>
    <dbReference type="NCBI Taxonomy" id="28454"/>
    <lineage>
        <taxon>Bacteria</taxon>
        <taxon>Pseudomonadati</taxon>
        <taxon>Bacteroidota</taxon>
        <taxon>Sphingobacteriia</taxon>
        <taxon>Sphingobacteriales</taxon>
        <taxon>Sphingobacteriaceae</taxon>
        <taxon>Sphingobacterium</taxon>
    </lineage>
</organism>
<dbReference type="SUPFAM" id="SSF55961">
    <property type="entry name" value="Bet v1-like"/>
    <property type="match status" value="1"/>
</dbReference>
<dbReference type="CDD" id="cd07814">
    <property type="entry name" value="SRPBCC_CalC_Aha1-like"/>
    <property type="match status" value="1"/>
</dbReference>
<dbReference type="Pfam" id="PF08327">
    <property type="entry name" value="AHSA1"/>
    <property type="match status" value="1"/>
</dbReference>
<protein>
    <submittedName>
        <fullName evidence="3">Activator of Hsp90 ATPase homolog 1-like protein</fullName>
    </submittedName>
</protein>